<sequence length="64" mass="6921">MEEGRIAIVTTRAGLRWAQVTSARSGFAGRATVSEAIAQTTGVIAAHGKIVWSWRPEPVRQGSW</sequence>
<proteinExistence type="predicted"/>
<reference evidence="1 2" key="1">
    <citation type="submission" date="2015-09" db="EMBL/GenBank/DDBJ databases">
        <title>Draft Genome Sequence of Bradyrhizobium manausense Strain BR 3351T, a Novel Symbiotic Nitrogen-Fixing Alphaproteobacterium Isolated from Brazilian Amazon Rain Forest.</title>
        <authorList>
            <person name="De Araujo J.L."/>
            <person name="Zilli J.E."/>
        </authorList>
    </citation>
    <scope>NUCLEOTIDE SEQUENCE [LARGE SCALE GENOMIC DNA]</scope>
    <source>
        <strain evidence="1 2">BR3351</strain>
    </source>
</reference>
<dbReference type="AlphaFoldDB" id="A0A0R3DC44"/>
<accession>A0A0R3DC44</accession>
<protein>
    <submittedName>
        <fullName evidence="1">Uncharacterized protein</fullName>
    </submittedName>
</protein>
<dbReference type="EMBL" id="LJYG01000097">
    <property type="protein sequence ID" value="KRQ07543.1"/>
    <property type="molecule type" value="Genomic_DNA"/>
</dbReference>
<evidence type="ECO:0000313" key="1">
    <source>
        <dbReference type="EMBL" id="KRQ07543.1"/>
    </source>
</evidence>
<gene>
    <name evidence="1" type="ORF">AOQ71_23545</name>
</gene>
<name>A0A0R3DC44_9BRAD</name>
<organism evidence="1 2">
    <name type="scientific">Bradyrhizobium manausense</name>
    <dbReference type="NCBI Taxonomy" id="989370"/>
    <lineage>
        <taxon>Bacteria</taxon>
        <taxon>Pseudomonadati</taxon>
        <taxon>Pseudomonadota</taxon>
        <taxon>Alphaproteobacteria</taxon>
        <taxon>Hyphomicrobiales</taxon>
        <taxon>Nitrobacteraceae</taxon>
        <taxon>Bradyrhizobium</taxon>
    </lineage>
</organism>
<comment type="caution">
    <text evidence="1">The sequence shown here is derived from an EMBL/GenBank/DDBJ whole genome shotgun (WGS) entry which is preliminary data.</text>
</comment>
<dbReference type="Proteomes" id="UP000051936">
    <property type="component" value="Unassembled WGS sequence"/>
</dbReference>
<keyword evidence="2" id="KW-1185">Reference proteome</keyword>
<evidence type="ECO:0000313" key="2">
    <source>
        <dbReference type="Proteomes" id="UP000051936"/>
    </source>
</evidence>